<dbReference type="Proteomes" id="UP001283361">
    <property type="component" value="Unassembled WGS sequence"/>
</dbReference>
<reference evidence="1" key="1">
    <citation type="journal article" date="2023" name="G3 (Bethesda)">
        <title>A reference genome for the long-term kleptoplast-retaining sea slug Elysia crispata morphotype clarki.</title>
        <authorList>
            <person name="Eastman K.E."/>
            <person name="Pendleton A.L."/>
            <person name="Shaikh M.A."/>
            <person name="Suttiyut T."/>
            <person name="Ogas R."/>
            <person name="Tomko P."/>
            <person name="Gavelis G."/>
            <person name="Widhalm J.R."/>
            <person name="Wisecaver J.H."/>
        </authorList>
    </citation>
    <scope>NUCLEOTIDE SEQUENCE</scope>
    <source>
        <strain evidence="1">ECLA1</strain>
    </source>
</reference>
<protein>
    <submittedName>
        <fullName evidence="1">Uncharacterized protein</fullName>
    </submittedName>
</protein>
<sequence>MLLRLQQHRLRTLIQPVPVSGTYTTYPDKFRQYFNNYRQCSSRRCRLSPGLVLRDPVVTVDLTSQAGLPQAKMTFCDAASARSLL</sequence>
<dbReference type="EMBL" id="JAWDGP010006058">
    <property type="protein sequence ID" value="KAK3748031.1"/>
    <property type="molecule type" value="Genomic_DNA"/>
</dbReference>
<evidence type="ECO:0000313" key="2">
    <source>
        <dbReference type="Proteomes" id="UP001283361"/>
    </source>
</evidence>
<keyword evidence="2" id="KW-1185">Reference proteome</keyword>
<dbReference type="AlphaFoldDB" id="A0AAE1D0F8"/>
<comment type="caution">
    <text evidence="1">The sequence shown here is derived from an EMBL/GenBank/DDBJ whole genome shotgun (WGS) entry which is preliminary data.</text>
</comment>
<accession>A0AAE1D0F8</accession>
<gene>
    <name evidence="1" type="ORF">RRG08_029887</name>
</gene>
<name>A0AAE1D0F8_9GAST</name>
<proteinExistence type="predicted"/>
<organism evidence="1 2">
    <name type="scientific">Elysia crispata</name>
    <name type="common">lettuce slug</name>
    <dbReference type="NCBI Taxonomy" id="231223"/>
    <lineage>
        <taxon>Eukaryota</taxon>
        <taxon>Metazoa</taxon>
        <taxon>Spiralia</taxon>
        <taxon>Lophotrochozoa</taxon>
        <taxon>Mollusca</taxon>
        <taxon>Gastropoda</taxon>
        <taxon>Heterobranchia</taxon>
        <taxon>Euthyneura</taxon>
        <taxon>Panpulmonata</taxon>
        <taxon>Sacoglossa</taxon>
        <taxon>Placobranchoidea</taxon>
        <taxon>Plakobranchidae</taxon>
        <taxon>Elysia</taxon>
    </lineage>
</organism>
<evidence type="ECO:0000313" key="1">
    <source>
        <dbReference type="EMBL" id="KAK3748031.1"/>
    </source>
</evidence>